<name>A0A1F5G589_9BACT</name>
<dbReference type="Pfam" id="PF13366">
    <property type="entry name" value="PDDEXK_3"/>
    <property type="match status" value="1"/>
</dbReference>
<organism evidence="1 2">
    <name type="scientific">Candidatus Curtissbacteria bacterium RIFCSPHIGHO2_01_FULL_41_11</name>
    <dbReference type="NCBI Taxonomy" id="1797711"/>
    <lineage>
        <taxon>Bacteria</taxon>
        <taxon>Candidatus Curtissiibacteriota</taxon>
    </lineage>
</organism>
<dbReference type="InterPro" id="IPR026350">
    <property type="entry name" value="GxxExxY"/>
</dbReference>
<dbReference type="AlphaFoldDB" id="A0A1F5G589"/>
<dbReference type="Proteomes" id="UP000179102">
    <property type="component" value="Unassembled WGS sequence"/>
</dbReference>
<accession>A0A1F5G589</accession>
<protein>
    <recommendedName>
        <fullName evidence="3">GxxExxY protein</fullName>
    </recommendedName>
</protein>
<dbReference type="STRING" id="1797711.A2870_01710"/>
<evidence type="ECO:0000313" key="1">
    <source>
        <dbReference type="EMBL" id="OGD87009.1"/>
    </source>
</evidence>
<dbReference type="NCBIfam" id="TIGR04256">
    <property type="entry name" value="GxxExxY"/>
    <property type="match status" value="1"/>
</dbReference>
<gene>
    <name evidence="1" type="ORF">A2870_01710</name>
</gene>
<proteinExistence type="predicted"/>
<evidence type="ECO:0008006" key="3">
    <source>
        <dbReference type="Google" id="ProtNLM"/>
    </source>
</evidence>
<evidence type="ECO:0000313" key="2">
    <source>
        <dbReference type="Proteomes" id="UP000179102"/>
    </source>
</evidence>
<dbReference type="EMBL" id="MFAZ01000024">
    <property type="protein sequence ID" value="OGD87009.1"/>
    <property type="molecule type" value="Genomic_DNA"/>
</dbReference>
<comment type="caution">
    <text evidence="1">The sequence shown here is derived from an EMBL/GenBank/DDBJ whole genome shotgun (WGS) entry which is preliminary data.</text>
</comment>
<sequence>MAKLIYPQLSYKLMAVLFKVQNKLGSSYQEKYYQRAIAKELENQKIPFEKEKQIKLAYEGEGIGNYFLDFVIDGKIVLEIKAVPFIKKEWTNQVVAYLVSTNLPLAIIANFCTPKLTYKRYVNPNLGDKELYGED</sequence>
<reference evidence="1 2" key="1">
    <citation type="journal article" date="2016" name="Nat. Commun.">
        <title>Thousands of microbial genomes shed light on interconnected biogeochemical processes in an aquifer system.</title>
        <authorList>
            <person name="Anantharaman K."/>
            <person name="Brown C.T."/>
            <person name="Hug L.A."/>
            <person name="Sharon I."/>
            <person name="Castelle C.J."/>
            <person name="Probst A.J."/>
            <person name="Thomas B.C."/>
            <person name="Singh A."/>
            <person name="Wilkins M.J."/>
            <person name="Karaoz U."/>
            <person name="Brodie E.L."/>
            <person name="Williams K.H."/>
            <person name="Hubbard S.S."/>
            <person name="Banfield J.F."/>
        </authorList>
    </citation>
    <scope>NUCLEOTIDE SEQUENCE [LARGE SCALE GENOMIC DNA]</scope>
</reference>